<keyword evidence="1" id="KW-0472">Membrane</keyword>
<dbReference type="KEGG" id="tva:4766175"/>
<dbReference type="EMBL" id="DS113381">
    <property type="protein sequence ID" value="EAY08286.1"/>
    <property type="molecule type" value="Genomic_DNA"/>
</dbReference>
<evidence type="ECO:0000256" key="1">
    <source>
        <dbReference type="SAM" id="Phobius"/>
    </source>
</evidence>
<accession>A2EGA7</accession>
<evidence type="ECO:0000313" key="3">
    <source>
        <dbReference type="Proteomes" id="UP000001542"/>
    </source>
</evidence>
<sequence length="91" mass="10595">MEFLDCIRWLPSASNKQSWRISYNPDENKFKIFDYYNLANGISTFDIGIMISGFYFYSKGQCQIDMTPSEETFHTGGKYVCSITMPKSLFE</sequence>
<evidence type="ECO:0000313" key="2">
    <source>
        <dbReference type="EMBL" id="EAY08286.1"/>
    </source>
</evidence>
<dbReference type="Proteomes" id="UP000001542">
    <property type="component" value="Unassembled WGS sequence"/>
</dbReference>
<dbReference type="OrthoDB" id="10265046at2759"/>
<dbReference type="RefSeq" id="XP_001320509.1">
    <property type="nucleotide sequence ID" value="XM_001320474.1"/>
</dbReference>
<dbReference type="AlphaFoldDB" id="A2EGA7"/>
<reference evidence="2" key="1">
    <citation type="submission" date="2006-10" db="EMBL/GenBank/DDBJ databases">
        <authorList>
            <person name="Amadeo P."/>
            <person name="Zhao Q."/>
            <person name="Wortman J."/>
            <person name="Fraser-Liggett C."/>
            <person name="Carlton J."/>
        </authorList>
    </citation>
    <scope>NUCLEOTIDE SEQUENCE</scope>
    <source>
        <strain evidence="2">G3</strain>
    </source>
</reference>
<keyword evidence="1" id="KW-0812">Transmembrane</keyword>
<keyword evidence="3" id="KW-1185">Reference proteome</keyword>
<name>A2EGA7_TRIV3</name>
<dbReference type="VEuPathDB" id="TrichDB:TVAGG3_0131400"/>
<organism evidence="2 3">
    <name type="scientific">Trichomonas vaginalis (strain ATCC PRA-98 / G3)</name>
    <dbReference type="NCBI Taxonomy" id="412133"/>
    <lineage>
        <taxon>Eukaryota</taxon>
        <taxon>Metamonada</taxon>
        <taxon>Parabasalia</taxon>
        <taxon>Trichomonadida</taxon>
        <taxon>Trichomonadidae</taxon>
        <taxon>Trichomonas</taxon>
    </lineage>
</organism>
<keyword evidence="1" id="KW-1133">Transmembrane helix</keyword>
<proteinExistence type="predicted"/>
<gene>
    <name evidence="2" type="ORF">TVAG_401400</name>
</gene>
<reference evidence="2" key="2">
    <citation type="journal article" date="2007" name="Science">
        <title>Draft genome sequence of the sexually transmitted pathogen Trichomonas vaginalis.</title>
        <authorList>
            <person name="Carlton J.M."/>
            <person name="Hirt R.P."/>
            <person name="Silva J.C."/>
            <person name="Delcher A.L."/>
            <person name="Schatz M."/>
            <person name="Zhao Q."/>
            <person name="Wortman J.R."/>
            <person name="Bidwell S.L."/>
            <person name="Alsmark U.C.M."/>
            <person name="Besteiro S."/>
            <person name="Sicheritz-Ponten T."/>
            <person name="Noel C.J."/>
            <person name="Dacks J.B."/>
            <person name="Foster P.G."/>
            <person name="Simillion C."/>
            <person name="Van de Peer Y."/>
            <person name="Miranda-Saavedra D."/>
            <person name="Barton G.J."/>
            <person name="Westrop G.D."/>
            <person name="Mueller S."/>
            <person name="Dessi D."/>
            <person name="Fiori P.L."/>
            <person name="Ren Q."/>
            <person name="Paulsen I."/>
            <person name="Zhang H."/>
            <person name="Bastida-Corcuera F.D."/>
            <person name="Simoes-Barbosa A."/>
            <person name="Brown M.T."/>
            <person name="Hayes R.D."/>
            <person name="Mukherjee M."/>
            <person name="Okumura C.Y."/>
            <person name="Schneider R."/>
            <person name="Smith A.J."/>
            <person name="Vanacova S."/>
            <person name="Villalvazo M."/>
            <person name="Haas B.J."/>
            <person name="Pertea M."/>
            <person name="Feldblyum T.V."/>
            <person name="Utterback T.R."/>
            <person name="Shu C.L."/>
            <person name="Osoegawa K."/>
            <person name="de Jong P.J."/>
            <person name="Hrdy I."/>
            <person name="Horvathova L."/>
            <person name="Zubacova Z."/>
            <person name="Dolezal P."/>
            <person name="Malik S.B."/>
            <person name="Logsdon J.M. Jr."/>
            <person name="Henze K."/>
            <person name="Gupta A."/>
            <person name="Wang C.C."/>
            <person name="Dunne R.L."/>
            <person name="Upcroft J.A."/>
            <person name="Upcroft P."/>
            <person name="White O."/>
            <person name="Salzberg S.L."/>
            <person name="Tang P."/>
            <person name="Chiu C.-H."/>
            <person name="Lee Y.-S."/>
            <person name="Embley T.M."/>
            <person name="Coombs G.H."/>
            <person name="Mottram J.C."/>
            <person name="Tachezy J."/>
            <person name="Fraser-Liggett C.M."/>
            <person name="Johnson P.J."/>
        </authorList>
    </citation>
    <scope>NUCLEOTIDE SEQUENCE [LARGE SCALE GENOMIC DNA]</scope>
    <source>
        <strain evidence="2">G3</strain>
    </source>
</reference>
<protein>
    <submittedName>
        <fullName evidence="2">Uncharacterized protein</fullName>
    </submittedName>
</protein>
<dbReference type="VEuPathDB" id="TrichDB:TVAG_401400"/>
<feature type="transmembrane region" description="Helical" evidence="1">
    <location>
        <begin position="35"/>
        <end position="57"/>
    </location>
</feature>
<dbReference type="InParanoid" id="A2EGA7"/>